<protein>
    <recommendedName>
        <fullName evidence="10">Oxidoreductase</fullName>
    </recommendedName>
</protein>
<gene>
    <name evidence="8" type="ORF">CBW65_19090</name>
</gene>
<keyword evidence="3" id="KW-1003">Cell membrane</keyword>
<dbReference type="InterPro" id="IPR051907">
    <property type="entry name" value="DoxX-like_oxidoreductase"/>
</dbReference>
<evidence type="ECO:0000256" key="5">
    <source>
        <dbReference type="ARBA" id="ARBA00022989"/>
    </source>
</evidence>
<evidence type="ECO:0000256" key="3">
    <source>
        <dbReference type="ARBA" id="ARBA00022475"/>
    </source>
</evidence>
<dbReference type="Pfam" id="PF07681">
    <property type="entry name" value="DoxX"/>
    <property type="match status" value="1"/>
</dbReference>
<reference evidence="9" key="1">
    <citation type="submission" date="2017-05" db="EMBL/GenBank/DDBJ databases">
        <authorList>
            <person name="Sung H."/>
        </authorList>
    </citation>
    <scope>NUCLEOTIDE SEQUENCE [LARGE SCALE GENOMIC DNA]</scope>
    <source>
        <strain evidence="9">AR23208</strain>
    </source>
</reference>
<comment type="subcellular location">
    <subcellularLocation>
        <location evidence="1">Cell membrane</location>
        <topology evidence="1">Multi-pass membrane protein</topology>
    </subcellularLocation>
</comment>
<keyword evidence="5 7" id="KW-1133">Transmembrane helix</keyword>
<name>A0A1Y0ITP6_9BACL</name>
<dbReference type="PANTHER" id="PTHR33452">
    <property type="entry name" value="OXIDOREDUCTASE CATD-RELATED"/>
    <property type="match status" value="1"/>
</dbReference>
<dbReference type="AlphaFoldDB" id="A0A1Y0ITP6"/>
<proteinExistence type="inferred from homology"/>
<comment type="similarity">
    <text evidence="2">Belongs to the DoxX family.</text>
</comment>
<evidence type="ECO:0000313" key="8">
    <source>
        <dbReference type="EMBL" id="ARU62845.1"/>
    </source>
</evidence>
<dbReference type="KEGG" id="tum:CBW65_19090"/>
<evidence type="ECO:0000256" key="7">
    <source>
        <dbReference type="SAM" id="Phobius"/>
    </source>
</evidence>
<evidence type="ECO:0000313" key="9">
    <source>
        <dbReference type="Proteomes" id="UP000195437"/>
    </source>
</evidence>
<feature type="transmembrane region" description="Helical" evidence="7">
    <location>
        <begin position="12"/>
        <end position="32"/>
    </location>
</feature>
<evidence type="ECO:0000256" key="4">
    <source>
        <dbReference type="ARBA" id="ARBA00022692"/>
    </source>
</evidence>
<evidence type="ECO:0008006" key="10">
    <source>
        <dbReference type="Google" id="ProtNLM"/>
    </source>
</evidence>
<keyword evidence="4 7" id="KW-0812">Transmembrane</keyword>
<sequence length="148" mass="16008">MKLRRIFHVNKNAVALTLLRVVLGLTFLFHGWQKMQMGLDNVGGYFVSLGLPSWLAYVVGNLELFGGLLLIVGMLTRYISLAFVVVMIGAVFSAKFGNGFLGAEGKPGFEIDVVLMTIGAFFAITGSTGYSVDAVFKRQSQAVDGHKA</sequence>
<accession>A0A1Y0ITP6</accession>
<keyword evidence="6 7" id="KW-0472">Membrane</keyword>
<dbReference type="PANTHER" id="PTHR33452:SF1">
    <property type="entry name" value="INNER MEMBRANE PROTEIN YPHA-RELATED"/>
    <property type="match status" value="1"/>
</dbReference>
<dbReference type="GO" id="GO:0005886">
    <property type="term" value="C:plasma membrane"/>
    <property type="evidence" value="ECO:0007669"/>
    <property type="project" value="UniProtKB-SubCell"/>
</dbReference>
<dbReference type="InterPro" id="IPR032808">
    <property type="entry name" value="DoxX"/>
</dbReference>
<keyword evidence="9" id="KW-1185">Reference proteome</keyword>
<dbReference type="OrthoDB" id="886570at2"/>
<organism evidence="8 9">
    <name type="scientific">Tumebacillus avium</name>
    <dbReference type="NCBI Taxonomy" id="1903704"/>
    <lineage>
        <taxon>Bacteria</taxon>
        <taxon>Bacillati</taxon>
        <taxon>Bacillota</taxon>
        <taxon>Bacilli</taxon>
        <taxon>Bacillales</taxon>
        <taxon>Alicyclobacillaceae</taxon>
        <taxon>Tumebacillus</taxon>
    </lineage>
</organism>
<evidence type="ECO:0000256" key="1">
    <source>
        <dbReference type="ARBA" id="ARBA00004651"/>
    </source>
</evidence>
<feature type="transmembrane region" description="Helical" evidence="7">
    <location>
        <begin position="113"/>
        <end position="132"/>
    </location>
</feature>
<evidence type="ECO:0000256" key="6">
    <source>
        <dbReference type="ARBA" id="ARBA00023136"/>
    </source>
</evidence>
<feature type="transmembrane region" description="Helical" evidence="7">
    <location>
        <begin position="52"/>
        <end position="72"/>
    </location>
</feature>
<evidence type="ECO:0000256" key="2">
    <source>
        <dbReference type="ARBA" id="ARBA00006679"/>
    </source>
</evidence>
<dbReference type="Proteomes" id="UP000195437">
    <property type="component" value="Chromosome"/>
</dbReference>
<feature type="transmembrane region" description="Helical" evidence="7">
    <location>
        <begin position="79"/>
        <end position="101"/>
    </location>
</feature>
<dbReference type="EMBL" id="CP021434">
    <property type="protein sequence ID" value="ARU62845.1"/>
    <property type="molecule type" value="Genomic_DNA"/>
</dbReference>